<dbReference type="Gene3D" id="2.60.40.2700">
    <property type="match status" value="1"/>
</dbReference>
<dbReference type="InterPro" id="IPR032012">
    <property type="entry name" value="SCAB-ABD"/>
</dbReference>
<dbReference type="Pfam" id="PF16712">
    <property type="entry name" value="SCAB_CC"/>
    <property type="match status" value="1"/>
</dbReference>
<dbReference type="GO" id="GO:0010119">
    <property type="term" value="P:regulation of stomatal movement"/>
    <property type="evidence" value="ECO:0000318"/>
    <property type="project" value="GO_Central"/>
</dbReference>
<dbReference type="Pfam" id="PF00134">
    <property type="entry name" value="Cyclin_N"/>
    <property type="match status" value="1"/>
</dbReference>
<dbReference type="InterPro" id="IPR048258">
    <property type="entry name" value="Cyclins_cyclin-box"/>
</dbReference>
<dbReference type="InterPro" id="IPR032009">
    <property type="entry name" value="SCAB_CC"/>
</dbReference>
<keyword evidence="2" id="KW-0132">Cell division</keyword>
<dbReference type="OMA" id="DELHASX"/>
<dbReference type="PANTHER" id="PTHR31172">
    <property type="entry name" value="STOMATAL CLOSURE-RELATED ACTIN-BINDING PROTEIN 1"/>
    <property type="match status" value="1"/>
</dbReference>
<feature type="domain" description="Cyclin-like" evidence="8">
    <location>
        <begin position="701"/>
        <end position="785"/>
    </location>
</feature>
<evidence type="ECO:0000256" key="6">
    <source>
        <dbReference type="ARBA" id="ARBA00065123"/>
    </source>
</evidence>
<keyword evidence="3 7" id="KW-0195">Cyclin</keyword>
<evidence type="ECO:0000256" key="1">
    <source>
        <dbReference type="ARBA" id="ARBA00006955"/>
    </source>
</evidence>
<dbReference type="Pfam" id="PF17684">
    <property type="entry name" value="SCAB-PH"/>
    <property type="match status" value="1"/>
</dbReference>
<comment type="similarity">
    <text evidence="1">Belongs to the cyclin family. Cyclin AB subfamily.</text>
</comment>
<dbReference type="InterPro" id="IPR039640">
    <property type="entry name" value="SCAB"/>
</dbReference>
<feature type="domain" description="Cyclin C-terminal" evidence="9">
    <location>
        <begin position="794"/>
        <end position="911"/>
    </location>
</feature>
<organism evidence="10">
    <name type="scientific">Solanum lycopersicum</name>
    <name type="common">Tomato</name>
    <name type="synonym">Lycopersicon esculentum</name>
    <dbReference type="NCBI Taxonomy" id="4081"/>
    <lineage>
        <taxon>Eukaryota</taxon>
        <taxon>Viridiplantae</taxon>
        <taxon>Streptophyta</taxon>
        <taxon>Embryophyta</taxon>
        <taxon>Tracheophyta</taxon>
        <taxon>Spermatophyta</taxon>
        <taxon>Magnoliopsida</taxon>
        <taxon>eudicotyledons</taxon>
        <taxon>Gunneridae</taxon>
        <taxon>Pentapetalae</taxon>
        <taxon>asterids</taxon>
        <taxon>lamiids</taxon>
        <taxon>Solanales</taxon>
        <taxon>Solanaceae</taxon>
        <taxon>Solanoideae</taxon>
        <taxon>Solaneae</taxon>
        <taxon>Solanum</taxon>
        <taxon>Solanum subgen. Lycopersicon</taxon>
    </lineage>
</organism>
<feature type="domain" description="Cyclin-like" evidence="8">
    <location>
        <begin position="798"/>
        <end position="880"/>
    </location>
</feature>
<evidence type="ECO:0000259" key="9">
    <source>
        <dbReference type="SMART" id="SM01332"/>
    </source>
</evidence>
<proteinExistence type="inferred from homology"/>
<dbReference type="GO" id="GO:0051301">
    <property type="term" value="P:cell division"/>
    <property type="evidence" value="ECO:0007669"/>
    <property type="project" value="UniProtKB-KW"/>
</dbReference>
<dbReference type="InterPro" id="IPR041144">
    <property type="entry name" value="SCAB-PH"/>
</dbReference>
<evidence type="ECO:0000256" key="4">
    <source>
        <dbReference type="ARBA" id="ARBA00023306"/>
    </source>
</evidence>
<dbReference type="PROSITE" id="PS00292">
    <property type="entry name" value="CYCLINS"/>
    <property type="match status" value="1"/>
</dbReference>
<sequence>MTKVSPEFVAEPQMQIARSVSRDVSLSNNQFPTYKLGPNFEVLQDTKEDNKGPPLKEVVEEETNRLTEQHNRLSVRDLASKFDKNLSAAAKLSNEAKIREAPSLEGHVLLKKLRDSLEFLKGRLTGLNKEDIEKTISLVEALAVKLTQNEGELIQEKFEVKKLVNFLKQASEDAKRLVNQERSFACAEIESARSVVQRIGEALDEEERNSPTSAKQEVEGLLEEVQEARRIKLLHQPSKVMDMEHELRALRIQIREKSTVSFKLQKEVSFLIRSNDPVNLEGYGSIIRIQSCSNEAIDVSKCSIQWYRLSSECSRREPIVGADKFVYAPEPIDVGRLLEADIVSNGQKVSLTTTAPIDPASGLGSYVETLFRKSNIEFSVVIAQMNGRNYSSRSAHCFHVGKTKLKLGKGWITKARDSYSKSMQLCGFRGGGNSAAKSLFWLPRKGHSFVLVFESEKERNGALMAARKYAMDCNGLLMGESIEMFMVDGEVLVPGVLKQKKNMVAEGRNRKALGDIGNLATGYGAEGKPLPQVSRPVTRSFCAQLLAAPQNQKKSVAVNVKVANVANGAQKVPVGRKPAQKKVTVKPKPEEIIEISPDTREKLMEKKMLRKKQAAEDITKKKSTLTSTLTARSKAACGLSKKPKEHIVDIDAADVNNELAVLEYVEDIYNFYKLAETETRVHDYIDSQPEINEKMRAILIDWLIEVHHKFELNPETLYLTINIVDRYLTVETSSRRELQLLGISAMLIASKYEEIWAPEVNDFVCIADKTYSHDQVLAMEKQILGKLEWYLTVPTPYVFLVRFIKASLPDSEMENMVYFLAELGLMNYATIIYCPSMIAASAVYAARHTLNRTPFWNGTLKLHTGFSESQVIECSRQLVSYHSEAANHKLKVIYKKYSNSERGAVALLPPAKSLLTASSS</sequence>
<dbReference type="Pfam" id="PF16709">
    <property type="entry name" value="SCAB-Ig"/>
    <property type="match status" value="1"/>
</dbReference>
<dbReference type="Gene3D" id="1.10.472.10">
    <property type="entry name" value="Cyclin-like"/>
    <property type="match status" value="2"/>
</dbReference>
<dbReference type="InterPro" id="IPR006671">
    <property type="entry name" value="Cyclin_N"/>
</dbReference>
<protein>
    <submittedName>
        <fullName evidence="10">Uncharacterized protein</fullName>
    </submittedName>
</protein>
<dbReference type="SUPFAM" id="SSF47954">
    <property type="entry name" value="Cyclin-like"/>
    <property type="match status" value="2"/>
</dbReference>
<evidence type="ECO:0000313" key="11">
    <source>
        <dbReference type="Proteomes" id="UP000004994"/>
    </source>
</evidence>
<evidence type="ECO:0000256" key="7">
    <source>
        <dbReference type="RuleBase" id="RU000383"/>
    </source>
</evidence>
<dbReference type="InterPro" id="IPR004367">
    <property type="entry name" value="Cyclin_C-dom"/>
</dbReference>
<comment type="function">
    <text evidence="5">Essential for the control of the cell cycle at the G2/M (mitosis) transition. G2/M cyclins accumulate steadily during G2 and are abruptly destroyed at mitosis.</text>
</comment>
<evidence type="ECO:0000313" key="10">
    <source>
        <dbReference type="EnsemblPlants" id="Solyc10g078340.2.1"/>
    </source>
</evidence>
<dbReference type="Gene3D" id="2.30.29.140">
    <property type="match status" value="1"/>
</dbReference>
<dbReference type="CDD" id="cd20511">
    <property type="entry name" value="CYCLIN_AtCycB-like_rpt2"/>
    <property type="match status" value="1"/>
</dbReference>
<dbReference type="GO" id="GO:0007015">
    <property type="term" value="P:actin filament organization"/>
    <property type="evidence" value="ECO:0000318"/>
    <property type="project" value="GO_Central"/>
</dbReference>
<dbReference type="FunFam" id="1.10.472.10:FF:000032">
    <property type="entry name" value="G2/mitotic-specific cyclin-1"/>
    <property type="match status" value="1"/>
</dbReference>
<name>A0A3Q7IJI3_SOLLC</name>
<evidence type="ECO:0000256" key="3">
    <source>
        <dbReference type="ARBA" id="ARBA00023127"/>
    </source>
</evidence>
<evidence type="ECO:0000259" key="8">
    <source>
        <dbReference type="SMART" id="SM00385"/>
    </source>
</evidence>
<dbReference type="Gramene" id="Solyc10g078340.2.1">
    <property type="protein sequence ID" value="Solyc10g078340.2.1"/>
    <property type="gene ID" value="Solyc10g078340.2"/>
</dbReference>
<dbReference type="Proteomes" id="UP000004994">
    <property type="component" value="Chromosome 10"/>
</dbReference>
<dbReference type="Pfam" id="PF02984">
    <property type="entry name" value="Cyclin_C"/>
    <property type="match status" value="1"/>
</dbReference>
<dbReference type="InterPro" id="IPR032015">
    <property type="entry name" value="SCAB-Ig"/>
</dbReference>
<dbReference type="CDD" id="cd20567">
    <property type="entry name" value="CYCLIN_AtCycB-like_rpt1"/>
    <property type="match status" value="1"/>
</dbReference>
<keyword evidence="11" id="KW-1185">Reference proteome</keyword>
<dbReference type="EnsemblPlants" id="Solyc10g078340.2.1">
    <property type="protein sequence ID" value="Solyc10g078340.2.1"/>
    <property type="gene ID" value="Solyc10g078340.2"/>
</dbReference>
<evidence type="ECO:0000256" key="5">
    <source>
        <dbReference type="ARBA" id="ARBA00059307"/>
    </source>
</evidence>
<reference evidence="10" key="1">
    <citation type="journal article" date="2012" name="Nature">
        <title>The tomato genome sequence provides insights into fleshy fruit evolution.</title>
        <authorList>
            <consortium name="Tomato Genome Consortium"/>
        </authorList>
    </citation>
    <scope>NUCLEOTIDE SEQUENCE [LARGE SCALE GENOMIC DNA]</scope>
    <source>
        <strain evidence="10">cv. Heinz 1706</strain>
    </source>
</reference>
<dbReference type="GO" id="GO:0010332">
    <property type="term" value="P:response to gamma radiation"/>
    <property type="evidence" value="ECO:0007669"/>
    <property type="project" value="UniProtKB-ARBA"/>
</dbReference>
<dbReference type="Gene3D" id="1.20.5.440">
    <property type="entry name" value="ATP synthase delta/epsilon subunit, C-terminal domain"/>
    <property type="match status" value="1"/>
</dbReference>
<dbReference type="InterPro" id="IPR036915">
    <property type="entry name" value="Cyclin-like_sf"/>
</dbReference>
<accession>A0A3Q7IJI3</accession>
<dbReference type="GO" id="GO:0003779">
    <property type="term" value="F:actin binding"/>
    <property type="evidence" value="ECO:0000318"/>
    <property type="project" value="GO_Central"/>
</dbReference>
<dbReference type="Pfam" id="PF16711">
    <property type="entry name" value="SCAB-ABD"/>
    <property type="match status" value="1"/>
</dbReference>
<evidence type="ECO:0000256" key="2">
    <source>
        <dbReference type="ARBA" id="ARBA00022618"/>
    </source>
</evidence>
<dbReference type="InParanoid" id="A0A3Q7IJI3"/>
<comment type="subunit">
    <text evidence="6">Interacts with the CDC2 and CDK2 protein kinases to form a serine/threonine kinase holoenzyme complex. The cyclin subunit imparts substrate specificity to the complex.</text>
</comment>
<reference evidence="10" key="2">
    <citation type="submission" date="2019-01" db="UniProtKB">
        <authorList>
            <consortium name="EnsemblPlants"/>
        </authorList>
    </citation>
    <scope>IDENTIFICATION</scope>
    <source>
        <strain evidence="10">cv. Heinz 1706</strain>
    </source>
</reference>
<dbReference type="PANTHER" id="PTHR31172:SF7">
    <property type="entry name" value="STOMATAL CLOSURE-RELATED ACTIN-BINDING PROTEIN 3"/>
    <property type="match status" value="1"/>
</dbReference>
<dbReference type="PaxDb" id="4081-Solyc10g078340.1.1"/>
<keyword evidence="4" id="KW-0131">Cell cycle</keyword>
<dbReference type="SMART" id="SM01332">
    <property type="entry name" value="Cyclin_C"/>
    <property type="match status" value="1"/>
</dbReference>
<dbReference type="AlphaFoldDB" id="A0A3Q7IJI3"/>
<dbReference type="STRING" id="4081.A0A3Q7IJI3"/>
<dbReference type="SMART" id="SM00385">
    <property type="entry name" value="CYCLIN"/>
    <property type="match status" value="2"/>
</dbReference>
<dbReference type="InterPro" id="IPR013763">
    <property type="entry name" value="Cyclin-like_dom"/>
</dbReference>
<dbReference type="FunCoup" id="A0A3Q7IJI3">
    <property type="interactions" value="205"/>
</dbReference>